<evidence type="ECO:0000256" key="5">
    <source>
        <dbReference type="ARBA" id="ARBA00022737"/>
    </source>
</evidence>
<dbReference type="KEGG" id="ptc:phytr_6690"/>
<organism evidence="9 10">
    <name type="scientific">Candidatus Phycorickettsia trachydisci</name>
    <dbReference type="NCBI Taxonomy" id="2115978"/>
    <lineage>
        <taxon>Bacteria</taxon>
        <taxon>Pseudomonadati</taxon>
        <taxon>Pseudomonadota</taxon>
        <taxon>Alphaproteobacteria</taxon>
        <taxon>Rickettsiales</taxon>
        <taxon>Rickettsiaceae</taxon>
        <taxon>Candidatus Phycorickettsia</taxon>
    </lineage>
</organism>
<dbReference type="AlphaFoldDB" id="A0A2P1P8K7"/>
<gene>
    <name evidence="9" type="ORF">phytr_6690</name>
</gene>
<evidence type="ECO:0000256" key="2">
    <source>
        <dbReference type="ARBA" id="ARBA00022516"/>
    </source>
</evidence>
<dbReference type="NCBIfam" id="NF003657">
    <property type="entry name" value="PRK05289.1"/>
    <property type="match status" value="1"/>
</dbReference>
<dbReference type="PANTHER" id="PTHR43480:SF1">
    <property type="entry name" value="ACYL-[ACYL-CARRIER-PROTEIN]--UDP-N-ACETYLGLUCOSAMINE O-ACYLTRANSFERASE, MITOCHONDRIAL-RELATED"/>
    <property type="match status" value="1"/>
</dbReference>
<dbReference type="RefSeq" id="WP_106874466.1">
    <property type="nucleotide sequence ID" value="NZ_CP027845.1"/>
</dbReference>
<dbReference type="InterPro" id="IPR011004">
    <property type="entry name" value="Trimer_LpxA-like_sf"/>
</dbReference>
<dbReference type="SUPFAM" id="SSF51161">
    <property type="entry name" value="Trimeric LpxA-like enzymes"/>
    <property type="match status" value="1"/>
</dbReference>
<dbReference type="Gene3D" id="2.160.10.10">
    <property type="entry name" value="Hexapeptide repeat proteins"/>
    <property type="match status" value="1"/>
</dbReference>
<dbReference type="PROSITE" id="PS00101">
    <property type="entry name" value="HEXAPEP_TRANSFERASES"/>
    <property type="match status" value="1"/>
</dbReference>
<dbReference type="PIRSF" id="PIRSF000456">
    <property type="entry name" value="UDP-GlcNAc_acltr"/>
    <property type="match status" value="1"/>
</dbReference>
<dbReference type="InterPro" id="IPR037157">
    <property type="entry name" value="Acetyltransf_C_sf"/>
</dbReference>
<evidence type="ECO:0000259" key="8">
    <source>
        <dbReference type="Pfam" id="PF13720"/>
    </source>
</evidence>
<dbReference type="NCBIfam" id="TIGR01852">
    <property type="entry name" value="lipid_A_lpxA"/>
    <property type="match status" value="1"/>
</dbReference>
<keyword evidence="3" id="KW-0441">Lipid A biosynthesis</keyword>
<dbReference type="GO" id="GO:0009245">
    <property type="term" value="P:lipid A biosynthetic process"/>
    <property type="evidence" value="ECO:0007669"/>
    <property type="project" value="UniProtKB-KW"/>
</dbReference>
<dbReference type="Proteomes" id="UP000241762">
    <property type="component" value="Chromosome"/>
</dbReference>
<keyword evidence="6" id="KW-0443">Lipid metabolism</keyword>
<evidence type="ECO:0000256" key="7">
    <source>
        <dbReference type="ARBA" id="ARBA00023315"/>
    </source>
</evidence>
<keyword evidence="2" id="KW-0444">Lipid biosynthesis</keyword>
<dbReference type="InterPro" id="IPR010137">
    <property type="entry name" value="Lipid_A_LpxA"/>
</dbReference>
<evidence type="ECO:0000256" key="3">
    <source>
        <dbReference type="ARBA" id="ARBA00022556"/>
    </source>
</evidence>
<keyword evidence="7 9" id="KW-0012">Acyltransferase</keyword>
<evidence type="ECO:0000313" key="9">
    <source>
        <dbReference type="EMBL" id="AVP87610.1"/>
    </source>
</evidence>
<dbReference type="InterPro" id="IPR029098">
    <property type="entry name" value="Acetyltransf_C"/>
</dbReference>
<dbReference type="EMBL" id="CP027845">
    <property type="protein sequence ID" value="AVP87610.1"/>
    <property type="molecule type" value="Genomic_DNA"/>
</dbReference>
<dbReference type="GO" id="GO:0016020">
    <property type="term" value="C:membrane"/>
    <property type="evidence" value="ECO:0007669"/>
    <property type="project" value="GOC"/>
</dbReference>
<dbReference type="Pfam" id="PF13720">
    <property type="entry name" value="Acetyltransf_11"/>
    <property type="match status" value="1"/>
</dbReference>
<proteinExistence type="predicted"/>
<keyword evidence="4 9" id="KW-0808">Transferase</keyword>
<accession>A0A2P1P8K7</accession>
<dbReference type="PANTHER" id="PTHR43480">
    <property type="entry name" value="ACYL-[ACYL-CARRIER-PROTEIN]--UDP-N-ACETYLGLUCOSAMINE O-ACYLTRANSFERASE"/>
    <property type="match status" value="1"/>
</dbReference>
<reference evidence="9 10" key="1">
    <citation type="submission" date="2018-03" db="EMBL/GenBank/DDBJ databases">
        <title>A gene transfer event suggests a long-term partnership between eustigmatophyte algae and a novel lineage of endosymbiotic bacteria.</title>
        <authorList>
            <person name="Yurchenko T."/>
            <person name="Sevcikova T."/>
            <person name="Pribyl P."/>
            <person name="El Karkouri K."/>
            <person name="Klimes V."/>
            <person name="Amaral R."/>
            <person name="Zbrankova V."/>
            <person name="Kim E."/>
            <person name="Raoult D."/>
            <person name="Santos L.M.A."/>
            <person name="Elias M."/>
        </authorList>
    </citation>
    <scope>NUCLEOTIDE SEQUENCE [LARGE SCALE GENOMIC DNA]</scope>
    <source>
        <strain evidence="9">CCALA 838</strain>
    </source>
</reference>
<evidence type="ECO:0000313" key="10">
    <source>
        <dbReference type="Proteomes" id="UP000241762"/>
    </source>
</evidence>
<keyword evidence="10" id="KW-1185">Reference proteome</keyword>
<name>A0A2P1P8K7_9RICK</name>
<dbReference type="CDD" id="cd03351">
    <property type="entry name" value="LbH_UDP-GlcNAc_AT"/>
    <property type="match status" value="1"/>
</dbReference>
<keyword evidence="5" id="KW-0677">Repeat</keyword>
<dbReference type="OrthoDB" id="9807278at2"/>
<sequence>MNIHSTAIIYPGAKIGKGTSIGPYSIIGPKVTLGENNQIGPHVVIEGNTTIGDENIIFQFASIGSKPQDQKHKDQDTRLTIGNKNQIREYVTLQPATTLEGITQIGDSNLFMACSHIAHDVIVGSGCWFANSACVAGHAIIGDKVIVGGLAGIHQFVRVGDLAFVAAGSMVAQDIPPFCMVQGDRAKIIKINVVGLQRAGYKTEEIQKIQKIFKHLFYYQDPLEEKIEYVKTNFKDFAPAEYMIKFITSSQRGIMIKSASSDEE</sequence>
<keyword evidence="1" id="KW-0963">Cytoplasm</keyword>
<evidence type="ECO:0000256" key="6">
    <source>
        <dbReference type="ARBA" id="ARBA00023098"/>
    </source>
</evidence>
<dbReference type="InterPro" id="IPR018357">
    <property type="entry name" value="Hexapep_transf_CS"/>
</dbReference>
<protein>
    <submittedName>
        <fullName evidence="9">UDP-N-acetylglucosamine acyltransferase</fullName>
    </submittedName>
</protein>
<evidence type="ECO:0000256" key="1">
    <source>
        <dbReference type="ARBA" id="ARBA00022490"/>
    </source>
</evidence>
<dbReference type="GO" id="GO:0008780">
    <property type="term" value="F:acyl-[acyl-carrier-protein]-UDP-N-acetylglucosamine O-acyltransferase activity"/>
    <property type="evidence" value="ECO:0007669"/>
    <property type="project" value="InterPro"/>
</dbReference>
<evidence type="ECO:0000256" key="4">
    <source>
        <dbReference type="ARBA" id="ARBA00022679"/>
    </source>
</evidence>
<dbReference type="Gene3D" id="1.20.1180.10">
    <property type="entry name" value="Udp N-acetylglucosamine O-acyltransferase, C-terminal domain"/>
    <property type="match status" value="1"/>
</dbReference>
<feature type="domain" description="UDP N-acetylglucosamine O-acyltransferase C-terminal" evidence="8">
    <location>
        <begin position="174"/>
        <end position="255"/>
    </location>
</feature>